<evidence type="ECO:0000256" key="1">
    <source>
        <dbReference type="SAM" id="MobiDB-lite"/>
    </source>
</evidence>
<dbReference type="Pfam" id="PF05133">
    <property type="entry name" value="SPP1_portal"/>
    <property type="match status" value="1"/>
</dbReference>
<proteinExistence type="predicted"/>
<feature type="compositionally biased region" description="Basic and acidic residues" evidence="1">
    <location>
        <begin position="504"/>
        <end position="513"/>
    </location>
</feature>
<dbReference type="KEGG" id="vg:7056998"/>
<feature type="compositionally biased region" description="Basic and acidic residues" evidence="1">
    <location>
        <begin position="474"/>
        <end position="494"/>
    </location>
</feature>
<dbReference type="GeneID" id="7056998"/>
<dbReference type="Proteomes" id="UP000002451">
    <property type="component" value="Segment"/>
</dbReference>
<dbReference type="RefSeq" id="YP_002332512.1">
    <property type="nucleotide sequence ID" value="NC_011614.1"/>
</dbReference>
<accession>B7T0C7</accession>
<reference evidence="2 3" key="1">
    <citation type="journal article" date="2009" name="Appl. Environ. Microbiol.">
        <title>Functional genomic analysis of two Staphylococcus aureus phages isolated from the dairy environment.</title>
        <authorList>
            <person name="Garcia P."/>
            <person name="Martinez B."/>
            <person name="Obeso J.M."/>
            <person name="Lavigne R."/>
            <person name="Lurz R."/>
            <person name="Rodriguez A."/>
        </authorList>
    </citation>
    <scope>NUCLEOTIDE SEQUENCE [LARGE SCALE GENOMIC DNA]</scope>
</reference>
<dbReference type="EMBL" id="EU861004">
    <property type="protein sequence ID" value="ACJ64565.1"/>
    <property type="molecule type" value="Genomic_DNA"/>
</dbReference>
<feature type="region of interest" description="Disordered" evidence="1">
    <location>
        <begin position="474"/>
        <end position="513"/>
    </location>
</feature>
<protein>
    <submittedName>
        <fullName evidence="2">Gp37</fullName>
    </submittedName>
</protein>
<keyword evidence="3" id="KW-1185">Reference proteome</keyword>
<sequence>MLKVNEFETDTDLRENRNYLFNDEANVVYTYDGTESDLLQNVNEVSKYIEHHMDYQRPRLKVLSDYYEGKTKNLVELTRRKEEYMSDNRVAHDYASYISDFINGYFLGNPIQYQDDDKDVLEAIEAFNDLNDVESHNRSLGLDLSIYGKAYELMIRNQDDETRLYKSDAMSTFVIYDNTVERNSIAGVRYLRTKPIDKTDEDEVFTVDLFTSHGVYRYLTSRTSGLKLTPRENGFESHSFERMPITEFSNNERRKGDYEKVITLIDLYDNAESDTANYMSDLNDAMLLIKGNLNLDPVEVRKQKEANVLFLEPTVYADSEGRETEGSVDGGYIYKQYDVQGTEAYKDRLNSDIHMFTNTPNMKDDNFSGTTSGEAMKYKLFGLEQRTKTKEGLFTKGLRRRAKLLETILKNTRSIDANKDFNTVRYVYNRNLPKSLIEELKAYIDSGGKISQTTLMSLFSFFQDPELEVKKIEEDEKESIKKAQKGIYKDPRDINDDEQDDDTKDTVDKKEGL</sequence>
<organism evidence="2 3">
    <name type="scientific">Staphylococcus phage vB_SauS-phiIPLA88</name>
    <dbReference type="NCBI Taxonomy" id="2681608"/>
    <lineage>
        <taxon>Viruses</taxon>
        <taxon>Duplodnaviria</taxon>
        <taxon>Heunggongvirae</taxon>
        <taxon>Uroviricota</taxon>
        <taxon>Caudoviricetes</taxon>
        <taxon>Azeredovirinae</taxon>
        <taxon>Dubowvirus</taxon>
        <taxon>Dubowvirus IPLA88</taxon>
    </lineage>
</organism>
<dbReference type="InterPro" id="IPR006428">
    <property type="entry name" value="Portal_SPP1-type"/>
</dbReference>
<dbReference type="NCBIfam" id="TIGR01538">
    <property type="entry name" value="portal_SPP1"/>
    <property type="match status" value="1"/>
</dbReference>
<evidence type="ECO:0000313" key="2">
    <source>
        <dbReference type="EMBL" id="ACJ64565.1"/>
    </source>
</evidence>
<name>B7T0C7_9CAUD</name>
<dbReference type="InterPro" id="IPR021145">
    <property type="entry name" value="Portal_protein_SPP1_Gp6-like"/>
</dbReference>
<evidence type="ECO:0000313" key="3">
    <source>
        <dbReference type="Proteomes" id="UP000002451"/>
    </source>
</evidence>